<evidence type="ECO:0000256" key="1">
    <source>
        <dbReference type="SAM" id="SignalP"/>
    </source>
</evidence>
<organism evidence="2 3">
    <name type="scientific">Entomortierella parvispora</name>
    <dbReference type="NCBI Taxonomy" id="205924"/>
    <lineage>
        <taxon>Eukaryota</taxon>
        <taxon>Fungi</taxon>
        <taxon>Fungi incertae sedis</taxon>
        <taxon>Mucoromycota</taxon>
        <taxon>Mortierellomycotina</taxon>
        <taxon>Mortierellomycetes</taxon>
        <taxon>Mortierellales</taxon>
        <taxon>Mortierellaceae</taxon>
        <taxon>Entomortierella</taxon>
    </lineage>
</organism>
<dbReference type="EMBL" id="BQFW01000011">
    <property type="protein sequence ID" value="GJJ75983.1"/>
    <property type="molecule type" value="Genomic_DNA"/>
</dbReference>
<evidence type="ECO:0000313" key="2">
    <source>
        <dbReference type="EMBL" id="GJJ75983.1"/>
    </source>
</evidence>
<keyword evidence="3" id="KW-1185">Reference proteome</keyword>
<gene>
    <name evidence="2" type="ORF">EMPS_08341</name>
</gene>
<dbReference type="Proteomes" id="UP000827284">
    <property type="component" value="Unassembled WGS sequence"/>
</dbReference>
<dbReference type="OrthoDB" id="2422250at2759"/>
<feature type="chain" id="PRO_5040305855" evidence="1">
    <location>
        <begin position="21"/>
        <end position="375"/>
    </location>
</feature>
<reference evidence="2" key="2">
    <citation type="journal article" date="2022" name="Microbiol. Resour. Announc.">
        <title>Whole-Genome Sequence of Entomortierella parvispora E1425, a Mucoromycotan Fungus Associated with Burkholderiaceae-Related Endosymbiotic Bacteria.</title>
        <authorList>
            <person name="Herlambang A."/>
            <person name="Guo Y."/>
            <person name="Takashima Y."/>
            <person name="Narisawa K."/>
            <person name="Ohta H."/>
            <person name="Nishizawa T."/>
        </authorList>
    </citation>
    <scope>NUCLEOTIDE SEQUENCE</scope>
    <source>
        <strain evidence="2">E1425</strain>
    </source>
</reference>
<accession>A0A9P3LZA8</accession>
<protein>
    <submittedName>
        <fullName evidence="2">Uncharacterized protein</fullName>
    </submittedName>
</protein>
<name>A0A9P3LZA8_9FUNG</name>
<reference evidence="2" key="1">
    <citation type="submission" date="2021-11" db="EMBL/GenBank/DDBJ databases">
        <authorList>
            <person name="Herlambang A."/>
            <person name="Guo Y."/>
            <person name="Takashima Y."/>
            <person name="Nishizawa T."/>
        </authorList>
    </citation>
    <scope>NUCLEOTIDE SEQUENCE</scope>
    <source>
        <strain evidence="2">E1425</strain>
    </source>
</reference>
<keyword evidence="1" id="KW-0732">Signal</keyword>
<comment type="caution">
    <text evidence="2">The sequence shown here is derived from an EMBL/GenBank/DDBJ whole genome shotgun (WGS) entry which is preliminary data.</text>
</comment>
<evidence type="ECO:0000313" key="3">
    <source>
        <dbReference type="Proteomes" id="UP000827284"/>
    </source>
</evidence>
<proteinExistence type="predicted"/>
<feature type="signal peptide" evidence="1">
    <location>
        <begin position="1"/>
        <end position="20"/>
    </location>
</feature>
<sequence length="375" mass="41259">MRLVTLSACIAVAFVLAAKAEEAPTDQYYFAQSLQRDAVRDIITEPEFRAIFLRGLEGPNPDALATVAQLREGEDFFKQDEATIIAQLQEPYPSALDELNLKRPLSYLVPAADVPSTSECKEVRTLLDDALDKIPHLIESAISSIEKLQPYVWLIEEPVKKLVASIRASIYNYSKIIFGPLNSVFTAILTAIQPWFKHPNISIVLHILQRIQKNLSLFAICIGPSVDPSTQAPTAIFGLTAMSTFDVNHCSLLADIYREGVIASAQYAPKVSESASEEMKRLTSGSHAVLGLMAKTSIASKNDDLLATRPIFATRLLENYREGLLQQPLEEDWKEYAQVNLGLLVSVSNSLEACLHVSADPVAAADGLEEELAFE</sequence>
<dbReference type="AlphaFoldDB" id="A0A9P3LZA8"/>